<reference evidence="2" key="1">
    <citation type="submission" date="2021-05" db="EMBL/GenBank/DDBJ databases">
        <authorList>
            <person name="Tigano A."/>
        </authorList>
    </citation>
    <scope>NUCLEOTIDE SEQUENCE</scope>
</reference>
<gene>
    <name evidence="2" type="ORF">MMEN_LOCUS20557</name>
</gene>
<dbReference type="AlphaFoldDB" id="A0A8S4BQW2"/>
<evidence type="ECO:0000313" key="2">
    <source>
        <dbReference type="EMBL" id="CAG6016989.1"/>
    </source>
</evidence>
<organism evidence="2 3">
    <name type="scientific">Menidia menidia</name>
    <name type="common">Atlantic silverside</name>
    <dbReference type="NCBI Taxonomy" id="238744"/>
    <lineage>
        <taxon>Eukaryota</taxon>
        <taxon>Metazoa</taxon>
        <taxon>Chordata</taxon>
        <taxon>Craniata</taxon>
        <taxon>Vertebrata</taxon>
        <taxon>Euteleostomi</taxon>
        <taxon>Actinopterygii</taxon>
        <taxon>Neopterygii</taxon>
        <taxon>Teleostei</taxon>
        <taxon>Neoteleostei</taxon>
        <taxon>Acanthomorphata</taxon>
        <taxon>Ovalentaria</taxon>
        <taxon>Atherinomorphae</taxon>
        <taxon>Atheriniformes</taxon>
        <taxon>Atherinopsidae</taxon>
        <taxon>Menidiinae</taxon>
        <taxon>Menidia</taxon>
    </lineage>
</organism>
<evidence type="ECO:0000256" key="1">
    <source>
        <dbReference type="SAM" id="MobiDB-lite"/>
    </source>
</evidence>
<evidence type="ECO:0000313" key="3">
    <source>
        <dbReference type="Proteomes" id="UP000677803"/>
    </source>
</evidence>
<proteinExistence type="predicted"/>
<feature type="region of interest" description="Disordered" evidence="1">
    <location>
        <begin position="165"/>
        <end position="187"/>
    </location>
</feature>
<accession>A0A8S4BQW2</accession>
<protein>
    <submittedName>
        <fullName evidence="2">(Atlantic silverside) hypothetical protein</fullName>
    </submittedName>
</protein>
<comment type="caution">
    <text evidence="2">The sequence shown here is derived from an EMBL/GenBank/DDBJ whole genome shotgun (WGS) entry which is preliminary data.</text>
</comment>
<sequence>MQIDLMLGTLVVFRKILGAVRYVSYMVQAASLDLVWAVDLIQTLPETFENCKAGSCFYMIFGSTLWRLQSYFKFQSRLLRKGHRGRVLYFVGTEGHAEKGTVQDRSVRYTVFSQLYLTVQKGFSSSFYFSVTSAAFTRYANAKVVCLQQPIMTGLATLECSGFKGTGQRSSEKDYLPHTSCPQRERERDRAGRLRPCGYVALERGSSPPCGALLCRAEGGVAAERR</sequence>
<dbReference type="EMBL" id="CAJRST010039999">
    <property type="protein sequence ID" value="CAG6016989.1"/>
    <property type="molecule type" value="Genomic_DNA"/>
</dbReference>
<keyword evidence="3" id="KW-1185">Reference proteome</keyword>
<name>A0A8S4BQW2_9TELE</name>
<dbReference type="Proteomes" id="UP000677803">
    <property type="component" value="Unassembled WGS sequence"/>
</dbReference>